<keyword evidence="7 8" id="KW-0472">Membrane</keyword>
<dbReference type="AlphaFoldDB" id="A0ABC8RA34"/>
<name>A0ABC8RA34_9AQUA</name>
<evidence type="ECO:0000256" key="2">
    <source>
        <dbReference type="ARBA" id="ARBA00007651"/>
    </source>
</evidence>
<organism evidence="11 12">
    <name type="scientific">Ilex paraguariensis</name>
    <name type="common">yerba mate</name>
    <dbReference type="NCBI Taxonomy" id="185542"/>
    <lineage>
        <taxon>Eukaryota</taxon>
        <taxon>Viridiplantae</taxon>
        <taxon>Streptophyta</taxon>
        <taxon>Embryophyta</taxon>
        <taxon>Tracheophyta</taxon>
        <taxon>Spermatophyta</taxon>
        <taxon>Magnoliopsida</taxon>
        <taxon>eudicotyledons</taxon>
        <taxon>Gunneridae</taxon>
        <taxon>Pentapetalae</taxon>
        <taxon>asterids</taxon>
        <taxon>campanulids</taxon>
        <taxon>Aquifoliales</taxon>
        <taxon>Aquifoliaceae</taxon>
        <taxon>Ilex</taxon>
    </lineage>
</organism>
<protein>
    <recommendedName>
        <fullName evidence="8">CASP-like protein</fullName>
    </recommendedName>
</protein>
<reference evidence="11 12" key="1">
    <citation type="submission" date="2024-02" db="EMBL/GenBank/DDBJ databases">
        <authorList>
            <person name="Vignale AGUSTIN F."/>
            <person name="Sosa J E."/>
            <person name="Modenutti C."/>
        </authorList>
    </citation>
    <scope>NUCLEOTIDE SEQUENCE [LARGE SCALE GENOMIC DNA]</scope>
</reference>
<evidence type="ECO:0000256" key="8">
    <source>
        <dbReference type="RuleBase" id="RU361233"/>
    </source>
</evidence>
<feature type="region of interest" description="Disordered" evidence="9">
    <location>
        <begin position="1"/>
        <end position="20"/>
    </location>
</feature>
<evidence type="ECO:0000256" key="5">
    <source>
        <dbReference type="ARBA" id="ARBA00022692"/>
    </source>
</evidence>
<comment type="subunit">
    <text evidence="3 8">Homodimer and heterodimers.</text>
</comment>
<dbReference type="PANTHER" id="PTHR33573:SF15">
    <property type="entry name" value="CASP-LIKE PROTEIN 4A4"/>
    <property type="match status" value="1"/>
</dbReference>
<accession>A0ABC8RA34</accession>
<feature type="transmembrane region" description="Helical" evidence="8">
    <location>
        <begin position="157"/>
        <end position="178"/>
    </location>
</feature>
<dbReference type="PANTHER" id="PTHR33573">
    <property type="entry name" value="CASP-LIKE PROTEIN 4A4"/>
    <property type="match status" value="1"/>
</dbReference>
<keyword evidence="4 8" id="KW-1003">Cell membrane</keyword>
<comment type="caution">
    <text evidence="11">The sequence shown here is derived from an EMBL/GenBank/DDBJ whole genome shotgun (WGS) entry which is preliminary data.</text>
</comment>
<dbReference type="Proteomes" id="UP001642360">
    <property type="component" value="Unassembled WGS sequence"/>
</dbReference>
<dbReference type="InterPro" id="IPR006702">
    <property type="entry name" value="CASP_dom"/>
</dbReference>
<keyword evidence="12" id="KW-1185">Reference proteome</keyword>
<dbReference type="GO" id="GO:0005886">
    <property type="term" value="C:plasma membrane"/>
    <property type="evidence" value="ECO:0007669"/>
    <property type="project" value="UniProtKB-SubCell"/>
</dbReference>
<evidence type="ECO:0000256" key="9">
    <source>
        <dbReference type="SAM" id="MobiDB-lite"/>
    </source>
</evidence>
<evidence type="ECO:0000256" key="3">
    <source>
        <dbReference type="ARBA" id="ARBA00011489"/>
    </source>
</evidence>
<evidence type="ECO:0000313" key="12">
    <source>
        <dbReference type="Proteomes" id="UP001642360"/>
    </source>
</evidence>
<evidence type="ECO:0000256" key="6">
    <source>
        <dbReference type="ARBA" id="ARBA00022989"/>
    </source>
</evidence>
<feature type="domain" description="Casparian strip membrane protein" evidence="10">
    <location>
        <begin position="37"/>
        <end position="170"/>
    </location>
</feature>
<gene>
    <name evidence="11" type="ORF">ILEXP_LOCUS9476</name>
</gene>
<feature type="transmembrane region" description="Helical" evidence="8">
    <location>
        <begin position="82"/>
        <end position="101"/>
    </location>
</feature>
<keyword evidence="6 8" id="KW-1133">Transmembrane helix</keyword>
<feature type="transmembrane region" description="Helical" evidence="8">
    <location>
        <begin position="43"/>
        <end position="62"/>
    </location>
</feature>
<proteinExistence type="inferred from homology"/>
<evidence type="ECO:0000256" key="4">
    <source>
        <dbReference type="ARBA" id="ARBA00022475"/>
    </source>
</evidence>
<comment type="subcellular location">
    <subcellularLocation>
        <location evidence="1 8">Cell membrane</location>
        <topology evidence="1 8">Multi-pass membrane protein</topology>
    </subcellularLocation>
</comment>
<evidence type="ECO:0000256" key="7">
    <source>
        <dbReference type="ARBA" id="ARBA00023136"/>
    </source>
</evidence>
<keyword evidence="5 8" id="KW-0812">Transmembrane</keyword>
<feature type="transmembrane region" description="Helical" evidence="8">
    <location>
        <begin position="121"/>
        <end position="145"/>
    </location>
</feature>
<evidence type="ECO:0000256" key="1">
    <source>
        <dbReference type="ARBA" id="ARBA00004651"/>
    </source>
</evidence>
<evidence type="ECO:0000313" key="11">
    <source>
        <dbReference type="EMBL" id="CAK9141846.1"/>
    </source>
</evidence>
<evidence type="ECO:0000259" key="10">
    <source>
        <dbReference type="Pfam" id="PF04535"/>
    </source>
</evidence>
<dbReference type="Pfam" id="PF04535">
    <property type="entry name" value="CASP_dom"/>
    <property type="match status" value="1"/>
</dbReference>
<comment type="similarity">
    <text evidence="2 8">Belongs to the Casparian strip membrane proteins (CASP) family.</text>
</comment>
<dbReference type="EMBL" id="CAUOFW020001181">
    <property type="protein sequence ID" value="CAK9141846.1"/>
    <property type="molecule type" value="Genomic_DNA"/>
</dbReference>
<sequence>MSGVSPVAAYSPAQPSLPTPSPFSFSVASTRWSSRPSIHLSNLLLRSLTLLFSFVSALSLAAPSPNKNEGKLHHGFLAYTEFKYCFIVTILAFLYSAYQLFKGVCDMAYRGILISDMASDYSSFILDQLVGYLLISSSSVVVPVIQQIEQSTSLWKAAIVSVSMSFAAFLVIAASALLSGYKLCKRIIW</sequence>